<keyword evidence="3" id="KW-1185">Reference proteome</keyword>
<protein>
    <recommendedName>
        <fullName evidence="4">MYND finger</fullName>
    </recommendedName>
</protein>
<dbReference type="EMBL" id="JACSQG010000005">
    <property type="protein sequence ID" value="MBD7977794.1"/>
    <property type="molecule type" value="Genomic_DNA"/>
</dbReference>
<keyword evidence="1" id="KW-0812">Transmembrane</keyword>
<keyword evidence="1" id="KW-0472">Membrane</keyword>
<accession>A0ABR8TQ90</accession>
<name>A0ABR8TQ90_9PSED</name>
<dbReference type="Proteomes" id="UP000611945">
    <property type="component" value="Unassembled WGS sequence"/>
</dbReference>
<organism evidence="2 3">
    <name type="scientific">Serpens gallinarum</name>
    <dbReference type="NCBI Taxonomy" id="2763075"/>
    <lineage>
        <taxon>Bacteria</taxon>
        <taxon>Pseudomonadati</taxon>
        <taxon>Pseudomonadota</taxon>
        <taxon>Gammaproteobacteria</taxon>
        <taxon>Pseudomonadales</taxon>
        <taxon>Pseudomonadaceae</taxon>
        <taxon>Pseudomonas</taxon>
    </lineage>
</organism>
<gene>
    <name evidence="2" type="ORF">H9642_11410</name>
</gene>
<keyword evidence="1" id="KW-1133">Transmembrane helix</keyword>
<comment type="caution">
    <text evidence="2">The sequence shown here is derived from an EMBL/GenBank/DDBJ whole genome shotgun (WGS) entry which is preliminary data.</text>
</comment>
<dbReference type="RefSeq" id="WP_251836649.1">
    <property type="nucleotide sequence ID" value="NZ_JACSQG010000005.1"/>
</dbReference>
<sequence length="76" mass="9028">MGLFRVLFWIALIAAAFWLWRRFTRSRSTTSTSRPQAEPMVRCAHCHVHLPQHLALQQDDQWFCSQAHLEQARHDQ</sequence>
<evidence type="ECO:0000313" key="2">
    <source>
        <dbReference type="EMBL" id="MBD7977794.1"/>
    </source>
</evidence>
<proteinExistence type="predicted"/>
<feature type="transmembrane region" description="Helical" evidence="1">
    <location>
        <begin position="6"/>
        <end position="24"/>
    </location>
</feature>
<dbReference type="NCBIfam" id="NF041023">
    <property type="entry name" value="PP0621_fam"/>
    <property type="match status" value="1"/>
</dbReference>
<dbReference type="InterPro" id="IPR049708">
    <property type="entry name" value="PP0621-like"/>
</dbReference>
<reference evidence="2 3" key="1">
    <citation type="submission" date="2020-08" db="EMBL/GenBank/DDBJ databases">
        <title>A Genomic Blueprint of the Chicken Gut Microbiome.</title>
        <authorList>
            <person name="Gilroy R."/>
            <person name="Ravi A."/>
            <person name="Getino M."/>
            <person name="Pursley I."/>
            <person name="Horton D.L."/>
            <person name="Alikhan N.-F."/>
            <person name="Baker D."/>
            <person name="Gharbi K."/>
            <person name="Hall N."/>
            <person name="Watson M."/>
            <person name="Adriaenssens E.M."/>
            <person name="Foster-Nyarko E."/>
            <person name="Jarju S."/>
            <person name="Secka A."/>
            <person name="Antonio M."/>
            <person name="Oren A."/>
            <person name="Chaudhuri R."/>
            <person name="La Ragione R.M."/>
            <person name="Hildebrand F."/>
            <person name="Pallen M.J."/>
        </authorList>
    </citation>
    <scope>NUCLEOTIDE SEQUENCE [LARGE SCALE GENOMIC DNA]</scope>
    <source>
        <strain evidence="2 3">Sa2CUA2</strain>
    </source>
</reference>
<evidence type="ECO:0000313" key="3">
    <source>
        <dbReference type="Proteomes" id="UP000611945"/>
    </source>
</evidence>
<evidence type="ECO:0008006" key="4">
    <source>
        <dbReference type="Google" id="ProtNLM"/>
    </source>
</evidence>
<evidence type="ECO:0000256" key="1">
    <source>
        <dbReference type="SAM" id="Phobius"/>
    </source>
</evidence>